<dbReference type="STRING" id="869212.Turpa_3885"/>
<keyword evidence="6 10" id="KW-0862">Zinc</keyword>
<comment type="function">
    <text evidence="3 10">Catalyzes the conversion of 3-deoxy-D-arabino-heptulosonate 7-phosphate (DAHP) to dehydroquinate (DHQ).</text>
</comment>
<evidence type="ECO:0000256" key="4">
    <source>
        <dbReference type="ARBA" id="ARBA00022723"/>
    </source>
</evidence>
<comment type="catalytic activity">
    <reaction evidence="10">
        <text>7-phospho-2-dehydro-3-deoxy-D-arabino-heptonate = 3-dehydroquinate + phosphate</text>
        <dbReference type="Rhea" id="RHEA:21968"/>
        <dbReference type="ChEBI" id="CHEBI:32364"/>
        <dbReference type="ChEBI" id="CHEBI:43474"/>
        <dbReference type="ChEBI" id="CHEBI:58394"/>
        <dbReference type="EC" id="4.2.3.4"/>
    </reaction>
</comment>
<sequence>MKLPGKIEVPVAGHRYWVTYLDTIAALRPAAHSERRQFALIDSTVDRLHGKAFRSALKGVPFIVIASGEKSKSFSALEAIADKLIKLGANRSSELIAIGGGMVGDLTGFLAGVFMRGVPFVQIPTTLLAMVDSSVGGKTAVNLKSGKNLVGVFHQPRAVYIVPSVLHSLPPRELKCGLAEAIKTALISEEDFVTELERHDFALAANSTELKAMVSAACITVKAAIVVQDEREQSIRAFLNFGHTLAHALEAHAGYKGILHGEAVAIGMRFAAMVSRRLGYLSSADEQRIASLLARYELPATLGEFQRLTKLKGLPQPKKLIELMRADKKNKGNAIRFVLLNAPGEARLPEPVSEKELLASLKEFQALVNDGRGR</sequence>
<dbReference type="CDD" id="cd08195">
    <property type="entry name" value="DHQS"/>
    <property type="match status" value="1"/>
</dbReference>
<evidence type="ECO:0000256" key="2">
    <source>
        <dbReference type="ARBA" id="ARBA00001947"/>
    </source>
</evidence>
<organism evidence="14 15">
    <name type="scientific">Turneriella parva (strain ATCC BAA-1111 / DSM 21527 / NCTC 11395 / H)</name>
    <name type="common">Leptospira parva</name>
    <dbReference type="NCBI Taxonomy" id="869212"/>
    <lineage>
        <taxon>Bacteria</taxon>
        <taxon>Pseudomonadati</taxon>
        <taxon>Spirochaetota</taxon>
        <taxon>Spirochaetia</taxon>
        <taxon>Leptospirales</taxon>
        <taxon>Leptospiraceae</taxon>
        <taxon>Turneriella</taxon>
    </lineage>
</organism>
<dbReference type="GO" id="GO:0046872">
    <property type="term" value="F:metal ion binding"/>
    <property type="evidence" value="ECO:0007669"/>
    <property type="project" value="UniProtKB-KW"/>
</dbReference>
<keyword evidence="10" id="KW-0057">Aromatic amino acid biosynthesis</keyword>
<proteinExistence type="inferred from homology"/>
<comment type="subcellular location">
    <subcellularLocation>
        <location evidence="10">Cytoplasm</location>
    </subcellularLocation>
</comment>
<evidence type="ECO:0000313" key="14">
    <source>
        <dbReference type="EMBL" id="AFM14519.1"/>
    </source>
</evidence>
<comment type="pathway">
    <text evidence="10">Metabolic intermediate biosynthesis; chorismate biosynthesis; chorismate from D-erythrose 4-phosphate and phosphoenolpyruvate: step 2/7.</text>
</comment>
<dbReference type="Proteomes" id="UP000006048">
    <property type="component" value="Chromosome"/>
</dbReference>
<dbReference type="PIRSF" id="PIRSF001455">
    <property type="entry name" value="DHQ_synth"/>
    <property type="match status" value="1"/>
</dbReference>
<keyword evidence="4 10" id="KW-0479">Metal-binding</keyword>
<evidence type="ECO:0000256" key="6">
    <source>
        <dbReference type="ARBA" id="ARBA00022833"/>
    </source>
</evidence>
<accession>I4BB62</accession>
<evidence type="ECO:0000256" key="8">
    <source>
        <dbReference type="ARBA" id="ARBA00023239"/>
    </source>
</evidence>
<keyword evidence="9 10" id="KW-0170">Cobalt</keyword>
<feature type="binding site" evidence="10">
    <location>
        <position position="138"/>
    </location>
    <ligand>
        <name>NAD(+)</name>
        <dbReference type="ChEBI" id="CHEBI:57540"/>
    </ligand>
</feature>
<keyword evidence="10" id="KW-0963">Cytoplasm</keyword>
<dbReference type="UniPathway" id="UPA00053">
    <property type="reaction ID" value="UER00085"/>
</dbReference>
<dbReference type="HAMAP" id="MF_00110">
    <property type="entry name" value="DHQ_synthase"/>
    <property type="match status" value="1"/>
</dbReference>
<feature type="domain" description="3-dehydroquinate synthase N-terminal" evidence="12">
    <location>
        <begin position="63"/>
        <end position="175"/>
    </location>
</feature>
<protein>
    <recommendedName>
        <fullName evidence="10 11">3-dehydroquinate synthase</fullName>
        <shortName evidence="10">DHQS</shortName>
        <ecNumber evidence="10 11">4.2.3.4</ecNumber>
    </recommendedName>
</protein>
<name>I4BB62_TURPD</name>
<feature type="domain" description="3-dehydroquinate synthase C-terminal" evidence="13">
    <location>
        <begin position="177"/>
        <end position="330"/>
    </location>
</feature>
<evidence type="ECO:0000256" key="9">
    <source>
        <dbReference type="ARBA" id="ARBA00023285"/>
    </source>
</evidence>
<evidence type="ECO:0000256" key="10">
    <source>
        <dbReference type="HAMAP-Rule" id="MF_00110"/>
    </source>
</evidence>
<evidence type="ECO:0000256" key="3">
    <source>
        <dbReference type="ARBA" id="ARBA00003485"/>
    </source>
</evidence>
<evidence type="ECO:0000256" key="11">
    <source>
        <dbReference type="NCBIfam" id="TIGR01357"/>
    </source>
</evidence>
<dbReference type="PANTHER" id="PTHR43622:SF1">
    <property type="entry name" value="3-DEHYDROQUINATE SYNTHASE"/>
    <property type="match status" value="1"/>
</dbReference>
<reference evidence="14 15" key="1">
    <citation type="submission" date="2012-06" db="EMBL/GenBank/DDBJ databases">
        <title>The complete chromosome of genome of Turneriella parva DSM 21527.</title>
        <authorList>
            <consortium name="US DOE Joint Genome Institute (JGI-PGF)"/>
            <person name="Lucas S."/>
            <person name="Han J."/>
            <person name="Lapidus A."/>
            <person name="Bruce D."/>
            <person name="Goodwin L."/>
            <person name="Pitluck S."/>
            <person name="Peters L."/>
            <person name="Kyrpides N."/>
            <person name="Mavromatis K."/>
            <person name="Ivanova N."/>
            <person name="Mikhailova N."/>
            <person name="Chertkov O."/>
            <person name="Detter J.C."/>
            <person name="Tapia R."/>
            <person name="Han C."/>
            <person name="Land M."/>
            <person name="Hauser L."/>
            <person name="Markowitz V."/>
            <person name="Cheng J.-F."/>
            <person name="Hugenholtz P."/>
            <person name="Woyke T."/>
            <person name="Wu D."/>
            <person name="Gronow S."/>
            <person name="Wellnitz S."/>
            <person name="Brambilla E."/>
            <person name="Klenk H.-P."/>
            <person name="Eisen J.A."/>
        </authorList>
    </citation>
    <scope>NUCLEOTIDE SEQUENCE [LARGE SCALE GENOMIC DNA]</scope>
    <source>
        <strain evidence="15">ATCC BAA-1111 / DSM 21527 / NCTC 11395 / H</strain>
    </source>
</reference>
<dbReference type="OrthoDB" id="9806583at2"/>
<feature type="binding site" evidence="10">
    <location>
        <position position="243"/>
    </location>
    <ligand>
        <name>Zn(2+)</name>
        <dbReference type="ChEBI" id="CHEBI:29105"/>
    </ligand>
</feature>
<evidence type="ECO:0000256" key="1">
    <source>
        <dbReference type="ARBA" id="ARBA00001911"/>
    </source>
</evidence>
<dbReference type="FunFam" id="3.40.50.1970:FF:000007">
    <property type="entry name" value="Pentafunctional AROM polypeptide"/>
    <property type="match status" value="1"/>
</dbReference>
<dbReference type="AlphaFoldDB" id="I4BB62"/>
<evidence type="ECO:0000313" key="15">
    <source>
        <dbReference type="Proteomes" id="UP000006048"/>
    </source>
</evidence>
<dbReference type="PATRIC" id="fig|869212.3.peg.3915"/>
<comment type="similarity">
    <text evidence="10">Belongs to the sugar phosphate cyclases superfamily. Dehydroquinate synthase family.</text>
</comment>
<gene>
    <name evidence="10" type="primary">aroB</name>
    <name evidence="14" type="ordered locus">Turpa_3885</name>
</gene>
<dbReference type="GO" id="GO:0009423">
    <property type="term" value="P:chorismate biosynthetic process"/>
    <property type="evidence" value="ECO:0007669"/>
    <property type="project" value="UniProtKB-UniRule"/>
</dbReference>
<evidence type="ECO:0000259" key="13">
    <source>
        <dbReference type="Pfam" id="PF24621"/>
    </source>
</evidence>
<evidence type="ECO:0000256" key="7">
    <source>
        <dbReference type="ARBA" id="ARBA00023027"/>
    </source>
</evidence>
<dbReference type="EMBL" id="CP002959">
    <property type="protein sequence ID" value="AFM14519.1"/>
    <property type="molecule type" value="Genomic_DNA"/>
</dbReference>
<feature type="binding site" evidence="10">
    <location>
        <position position="147"/>
    </location>
    <ligand>
        <name>NAD(+)</name>
        <dbReference type="ChEBI" id="CHEBI:57540"/>
    </ligand>
</feature>
<feature type="binding site" evidence="10">
    <location>
        <position position="180"/>
    </location>
    <ligand>
        <name>Zn(2+)</name>
        <dbReference type="ChEBI" id="CHEBI:29105"/>
    </ligand>
</feature>
<keyword evidence="15" id="KW-1185">Reference proteome</keyword>
<dbReference type="InterPro" id="IPR030963">
    <property type="entry name" value="DHQ_synth_fam"/>
</dbReference>
<feature type="binding site" evidence="10">
    <location>
        <begin position="67"/>
        <end position="72"/>
    </location>
    <ligand>
        <name>NAD(+)</name>
        <dbReference type="ChEBI" id="CHEBI:57540"/>
    </ligand>
</feature>
<comment type="caution">
    <text evidence="10">Lacks conserved residue(s) required for the propagation of feature annotation.</text>
</comment>
<dbReference type="InterPro" id="IPR016037">
    <property type="entry name" value="DHQ_synth_AroB"/>
</dbReference>
<dbReference type="PANTHER" id="PTHR43622">
    <property type="entry name" value="3-DEHYDROQUINATE SYNTHASE"/>
    <property type="match status" value="1"/>
</dbReference>
<feature type="binding site" evidence="10">
    <location>
        <begin position="125"/>
        <end position="126"/>
    </location>
    <ligand>
        <name>NAD(+)</name>
        <dbReference type="ChEBI" id="CHEBI:57540"/>
    </ligand>
</feature>
<dbReference type="InterPro" id="IPR030960">
    <property type="entry name" value="DHQS/DOIS_N"/>
</dbReference>
<dbReference type="Pfam" id="PF24621">
    <property type="entry name" value="DHQS_C"/>
    <property type="match status" value="1"/>
</dbReference>
<dbReference type="GO" id="GO:0008652">
    <property type="term" value="P:amino acid biosynthetic process"/>
    <property type="evidence" value="ECO:0007669"/>
    <property type="project" value="UniProtKB-KW"/>
</dbReference>
<dbReference type="InterPro" id="IPR050071">
    <property type="entry name" value="Dehydroquinate_synthase"/>
</dbReference>
<dbReference type="GO" id="GO:0009073">
    <property type="term" value="P:aromatic amino acid family biosynthetic process"/>
    <property type="evidence" value="ECO:0007669"/>
    <property type="project" value="UniProtKB-KW"/>
</dbReference>
<evidence type="ECO:0000256" key="5">
    <source>
        <dbReference type="ARBA" id="ARBA00022741"/>
    </source>
</evidence>
<comment type="cofactor">
    <cofactor evidence="2">
        <name>Zn(2+)</name>
        <dbReference type="ChEBI" id="CHEBI:29105"/>
    </cofactor>
</comment>
<dbReference type="RefSeq" id="WP_014804996.1">
    <property type="nucleotide sequence ID" value="NC_018020.1"/>
</dbReference>
<dbReference type="HOGENOM" id="CLU_001201_0_2_12"/>
<dbReference type="GO" id="GO:0003856">
    <property type="term" value="F:3-dehydroquinate synthase activity"/>
    <property type="evidence" value="ECO:0007669"/>
    <property type="project" value="UniProtKB-UniRule"/>
</dbReference>
<dbReference type="InterPro" id="IPR056179">
    <property type="entry name" value="DHQS_C"/>
</dbReference>
<comment type="cofactor">
    <cofactor evidence="10">
        <name>Co(2+)</name>
        <dbReference type="ChEBI" id="CHEBI:48828"/>
    </cofactor>
    <cofactor evidence="10">
        <name>Zn(2+)</name>
        <dbReference type="ChEBI" id="CHEBI:29105"/>
    </cofactor>
    <text evidence="10">Binds 1 divalent metal cation per subunit. Can use either Co(2+) or Zn(2+).</text>
</comment>
<dbReference type="GO" id="GO:0005737">
    <property type="term" value="C:cytoplasm"/>
    <property type="evidence" value="ECO:0007669"/>
    <property type="project" value="UniProtKB-SubCell"/>
</dbReference>
<keyword evidence="10" id="KW-0028">Amino-acid biosynthesis</keyword>
<dbReference type="KEGG" id="tpx:Turpa_3885"/>
<dbReference type="EC" id="4.2.3.4" evidence="10 11"/>
<dbReference type="SUPFAM" id="SSF56796">
    <property type="entry name" value="Dehydroquinate synthase-like"/>
    <property type="match status" value="1"/>
</dbReference>
<keyword evidence="7 10" id="KW-0520">NAD</keyword>
<dbReference type="Pfam" id="PF01761">
    <property type="entry name" value="DHQ_synthase"/>
    <property type="match status" value="1"/>
</dbReference>
<dbReference type="NCBIfam" id="TIGR01357">
    <property type="entry name" value="aroB"/>
    <property type="match status" value="1"/>
</dbReference>
<dbReference type="GO" id="GO:0000166">
    <property type="term" value="F:nucleotide binding"/>
    <property type="evidence" value="ECO:0007669"/>
    <property type="project" value="UniProtKB-KW"/>
</dbReference>
<evidence type="ECO:0000259" key="12">
    <source>
        <dbReference type="Pfam" id="PF01761"/>
    </source>
</evidence>
<comment type="cofactor">
    <cofactor evidence="1 10">
        <name>NAD(+)</name>
        <dbReference type="ChEBI" id="CHEBI:57540"/>
    </cofactor>
</comment>
<feature type="binding site" evidence="10">
    <location>
        <position position="260"/>
    </location>
    <ligand>
        <name>Zn(2+)</name>
        <dbReference type="ChEBI" id="CHEBI:29105"/>
    </ligand>
</feature>
<keyword evidence="5 10" id="KW-0547">Nucleotide-binding</keyword>
<dbReference type="Gene3D" id="3.40.50.1970">
    <property type="match status" value="1"/>
</dbReference>
<keyword evidence="8 10" id="KW-0456">Lyase</keyword>
<dbReference type="Gene3D" id="1.20.1090.10">
    <property type="entry name" value="Dehydroquinate synthase-like - alpha domain"/>
    <property type="match status" value="1"/>
</dbReference>